<gene>
    <name evidence="2" type="ORF">ACFQZJ_12250</name>
</gene>
<accession>A0ABW3B5F1</accession>
<feature type="chain" id="PRO_5045497215" evidence="1">
    <location>
        <begin position="20"/>
        <end position="83"/>
    </location>
</feature>
<organism evidence="2 3">
    <name type="scientific">Maribacter chungangensis</name>
    <dbReference type="NCBI Taxonomy" id="1069117"/>
    <lineage>
        <taxon>Bacteria</taxon>
        <taxon>Pseudomonadati</taxon>
        <taxon>Bacteroidota</taxon>
        <taxon>Flavobacteriia</taxon>
        <taxon>Flavobacteriales</taxon>
        <taxon>Flavobacteriaceae</taxon>
        <taxon>Maribacter</taxon>
    </lineage>
</organism>
<sequence length="83" mass="9115">MRIVFFSFLFLFSVSTAVAQDQNLNGPAKEVKVETLSFSIATVVPSNFSLEGTNATAGIFVMKNSRVKRALSFKVKTRNPKLA</sequence>
<proteinExistence type="predicted"/>
<reference evidence="3" key="1">
    <citation type="journal article" date="2019" name="Int. J. Syst. Evol. Microbiol.">
        <title>The Global Catalogue of Microorganisms (GCM) 10K type strain sequencing project: providing services to taxonomists for standard genome sequencing and annotation.</title>
        <authorList>
            <consortium name="The Broad Institute Genomics Platform"/>
            <consortium name="The Broad Institute Genome Sequencing Center for Infectious Disease"/>
            <person name="Wu L."/>
            <person name="Ma J."/>
        </authorList>
    </citation>
    <scope>NUCLEOTIDE SEQUENCE [LARGE SCALE GENOMIC DNA]</scope>
    <source>
        <strain evidence="3">CCUG 61948</strain>
    </source>
</reference>
<dbReference type="Proteomes" id="UP001597012">
    <property type="component" value="Unassembled WGS sequence"/>
</dbReference>
<protein>
    <submittedName>
        <fullName evidence="2">Uncharacterized protein</fullName>
    </submittedName>
</protein>
<dbReference type="RefSeq" id="WP_379934891.1">
    <property type="nucleotide sequence ID" value="NZ_JBHTHY010000011.1"/>
</dbReference>
<feature type="signal peptide" evidence="1">
    <location>
        <begin position="1"/>
        <end position="19"/>
    </location>
</feature>
<evidence type="ECO:0000313" key="3">
    <source>
        <dbReference type="Proteomes" id="UP001597012"/>
    </source>
</evidence>
<name>A0ABW3B5F1_9FLAO</name>
<keyword evidence="3" id="KW-1185">Reference proteome</keyword>
<keyword evidence="1" id="KW-0732">Signal</keyword>
<comment type="caution">
    <text evidence="2">The sequence shown here is derived from an EMBL/GenBank/DDBJ whole genome shotgun (WGS) entry which is preliminary data.</text>
</comment>
<evidence type="ECO:0000313" key="2">
    <source>
        <dbReference type="EMBL" id="MFD0798234.1"/>
    </source>
</evidence>
<dbReference type="EMBL" id="JBHTHY010000011">
    <property type="protein sequence ID" value="MFD0798234.1"/>
    <property type="molecule type" value="Genomic_DNA"/>
</dbReference>
<evidence type="ECO:0000256" key="1">
    <source>
        <dbReference type="SAM" id="SignalP"/>
    </source>
</evidence>